<dbReference type="AlphaFoldDB" id="A0A387FUG0"/>
<geneLocation type="plasmid" evidence="4">
    <name>prccge525c</name>
</geneLocation>
<evidence type="ECO:0000256" key="1">
    <source>
        <dbReference type="ARBA" id="ARBA00008679"/>
    </source>
</evidence>
<protein>
    <submittedName>
        <fullName evidence="3">Tagatose-bisphosphate aldolase</fullName>
    </submittedName>
</protein>
<keyword evidence="4" id="KW-1185">Reference proteome</keyword>
<dbReference type="InterPro" id="IPR013785">
    <property type="entry name" value="Aldolase_TIM"/>
</dbReference>
<reference evidence="3 4" key="1">
    <citation type="submission" date="2018-10" db="EMBL/GenBank/DDBJ databases">
        <title>Rhizobium etli, R. leguminosarum and a new Rhizobium genospecies from Phaseolus dumosus.</title>
        <authorList>
            <person name="Ramirez-Puebla S.T."/>
            <person name="Rogel-Hernandez M.A."/>
            <person name="Guerrero G."/>
            <person name="Ormeno-Orrillo E."/>
            <person name="Martinez-Romero J.C."/>
            <person name="Negrete-Yankelevich S."/>
            <person name="Martinez-Romero E."/>
        </authorList>
    </citation>
    <scope>NUCLEOTIDE SEQUENCE [LARGE SCALE GENOMIC DNA]</scope>
    <source>
        <strain evidence="3 4">CCGE525</strain>
        <plasmid evidence="4">prccge525c</plasmid>
    </source>
</reference>
<sequence length="313" mass="33892">MSRLTTAEMRGYQQICGNDGAMMVIACDQRGGMRSLLAKDPEAQAAISDKTLGDTKADIARFLASQASCVLVDPICAVPALVDDRIIQRDTALLIGLDASGWDTSPEGYRLSKLVPGISARSVRQLGATGGKIMVYLRSDREEANTHNIKILRQCIDDFAREDLLLVVEFLTYRFDDEDEAEYKTMLPSLVIGGSRICLDCGAKVLKIPYPGTAEACAEVTRLAGDVPWAVLSAGVDHSTFLKQVEDAMRNGASGVIAGRSLWKDCISLDRSVTKDRLQSVAVPRLREIQAVISAHFKGVKSEGIDQGQKADA</sequence>
<dbReference type="PANTHER" id="PTHR39340">
    <property type="entry name" value="SULFOFRUCTOSEPHOSPHATE ALDOLASE"/>
    <property type="match status" value="1"/>
</dbReference>
<dbReference type="PANTHER" id="PTHR39340:SF1">
    <property type="entry name" value="SULFOFRUCTOSEPHOSPHATE ALDOLASE"/>
    <property type="match status" value="1"/>
</dbReference>
<organism evidence="3 4">
    <name type="scientific">Rhizobium jaguaris</name>
    <dbReference type="NCBI Taxonomy" id="1312183"/>
    <lineage>
        <taxon>Bacteria</taxon>
        <taxon>Pseudomonadati</taxon>
        <taxon>Pseudomonadota</taxon>
        <taxon>Alphaproteobacteria</taxon>
        <taxon>Hyphomicrobiales</taxon>
        <taxon>Rhizobiaceae</taxon>
        <taxon>Rhizobium/Agrobacterium group</taxon>
        <taxon>Rhizobium</taxon>
    </lineage>
</organism>
<keyword evidence="2" id="KW-0456">Lyase</keyword>
<accession>A0A387FUG0</accession>
<keyword evidence="3" id="KW-0614">Plasmid</keyword>
<evidence type="ECO:0000313" key="4">
    <source>
        <dbReference type="Proteomes" id="UP000282195"/>
    </source>
</evidence>
<dbReference type="KEGG" id="rjg:CCGE525_24520"/>
<comment type="similarity">
    <text evidence="1">Belongs to the aldolase LacD family.</text>
</comment>
<dbReference type="Proteomes" id="UP000282195">
    <property type="component" value="Plasmid pRCCGE525c"/>
</dbReference>
<dbReference type="InterPro" id="IPR050552">
    <property type="entry name" value="LacD_aldolase"/>
</dbReference>
<dbReference type="EMBL" id="CP032695">
    <property type="protein sequence ID" value="AYG62023.1"/>
    <property type="molecule type" value="Genomic_DNA"/>
</dbReference>
<dbReference type="SMART" id="SM01133">
    <property type="entry name" value="DeoC"/>
    <property type="match status" value="1"/>
</dbReference>
<dbReference type="InterPro" id="IPR002915">
    <property type="entry name" value="DeoC/FbaB/LacD_aldolase"/>
</dbReference>
<dbReference type="Pfam" id="PF01791">
    <property type="entry name" value="DeoC"/>
    <property type="match status" value="1"/>
</dbReference>
<evidence type="ECO:0000256" key="2">
    <source>
        <dbReference type="ARBA" id="ARBA00023239"/>
    </source>
</evidence>
<dbReference type="OrthoDB" id="9802970at2"/>
<name>A0A387FUG0_9HYPH</name>
<proteinExistence type="inferred from homology"/>
<dbReference type="Gene3D" id="3.20.20.70">
    <property type="entry name" value="Aldolase class I"/>
    <property type="match status" value="1"/>
</dbReference>
<dbReference type="SUPFAM" id="SSF51569">
    <property type="entry name" value="Aldolase"/>
    <property type="match status" value="1"/>
</dbReference>
<dbReference type="GO" id="GO:1902777">
    <property type="term" value="P:6-sulfoquinovose(1-) catabolic process"/>
    <property type="evidence" value="ECO:0007669"/>
    <property type="project" value="TreeGrafter"/>
</dbReference>
<dbReference type="RefSeq" id="WP_120706960.1">
    <property type="nucleotide sequence ID" value="NZ_CP032695.1"/>
</dbReference>
<evidence type="ECO:0000313" key="3">
    <source>
        <dbReference type="EMBL" id="AYG62023.1"/>
    </source>
</evidence>
<gene>
    <name evidence="3" type="ORF">CCGE525_24520</name>
</gene>
<dbReference type="GO" id="GO:0061595">
    <property type="term" value="F:6-deoxy-6-sulfofructose-1-phosphate aldolase activity"/>
    <property type="evidence" value="ECO:0007669"/>
    <property type="project" value="TreeGrafter"/>
</dbReference>